<keyword evidence="5" id="KW-0378">Hydrolase</keyword>
<feature type="chain" id="PRO_5034536605" description="Nuclease PA3" evidence="8">
    <location>
        <begin position="19"/>
        <end position="315"/>
    </location>
</feature>
<sequence>MLFSNIIAACSVLASAAAWNTDVHNQIGFMAEEFLSRDAAGIIKKILEPQYGGSIGKAAAWADGYRREPGGEYTYQWHWIDSLDTPPSVCNTYYNRDCTKGGCIVSAIANQSMILRDCIRLAKDNKIKNGNNLTCSYALKFVTHFTSDLAQPLHTSNLGAGGNAFNVSFGGKTNNSVLHSIWDGAIIYSRANVTSFTNQTIAPYFSALAKRVKKDDFFTPTSKWISCTDPATPIACAMEWAVDSNIWNCDYVYSQDFSAPDLKTSGYFAGAYPIVEIQMSKAAYRLATWLNALVDGRYDKEREVILRVNPAWREL</sequence>
<name>A0A8H7WCD9_9HELO</name>
<keyword evidence="8" id="KW-0732">Signal</keyword>
<comment type="caution">
    <text evidence="9">The sequence shown here is derived from an EMBL/GenBank/DDBJ whole genome shotgun (WGS) entry which is preliminary data.</text>
</comment>
<evidence type="ECO:0000256" key="8">
    <source>
        <dbReference type="SAM" id="SignalP"/>
    </source>
</evidence>
<keyword evidence="3" id="KW-0479">Metal-binding</keyword>
<accession>A0A8H7WCD9</accession>
<dbReference type="AlphaFoldDB" id="A0A8H7WCD9"/>
<evidence type="ECO:0000313" key="10">
    <source>
        <dbReference type="Proteomes" id="UP000664132"/>
    </source>
</evidence>
<evidence type="ECO:0000256" key="3">
    <source>
        <dbReference type="ARBA" id="ARBA00022723"/>
    </source>
</evidence>
<dbReference type="GO" id="GO:0006308">
    <property type="term" value="P:DNA catabolic process"/>
    <property type="evidence" value="ECO:0007669"/>
    <property type="project" value="InterPro"/>
</dbReference>
<protein>
    <recommendedName>
        <fullName evidence="11">Nuclease PA3</fullName>
    </recommendedName>
</protein>
<dbReference type="GO" id="GO:0003676">
    <property type="term" value="F:nucleic acid binding"/>
    <property type="evidence" value="ECO:0007669"/>
    <property type="project" value="InterPro"/>
</dbReference>
<dbReference type="PANTHER" id="PTHR33146">
    <property type="entry name" value="ENDONUCLEASE 4"/>
    <property type="match status" value="1"/>
</dbReference>
<dbReference type="Proteomes" id="UP000664132">
    <property type="component" value="Unassembled WGS sequence"/>
</dbReference>
<dbReference type="EMBL" id="JAFJYH010000052">
    <property type="protein sequence ID" value="KAG4422236.1"/>
    <property type="molecule type" value="Genomic_DNA"/>
</dbReference>
<reference evidence="9" key="1">
    <citation type="submission" date="2021-02" db="EMBL/GenBank/DDBJ databases">
        <title>Genome sequence Cadophora malorum strain M34.</title>
        <authorList>
            <person name="Stefanovic E."/>
            <person name="Vu D."/>
            <person name="Scully C."/>
            <person name="Dijksterhuis J."/>
            <person name="Roader J."/>
            <person name="Houbraken J."/>
        </authorList>
    </citation>
    <scope>NUCLEOTIDE SEQUENCE</scope>
    <source>
        <strain evidence="9">M34</strain>
    </source>
</reference>
<keyword evidence="10" id="KW-1185">Reference proteome</keyword>
<dbReference type="PANTHER" id="PTHR33146:SF26">
    <property type="entry name" value="ENDONUCLEASE 4"/>
    <property type="match status" value="1"/>
</dbReference>
<evidence type="ECO:0000313" key="9">
    <source>
        <dbReference type="EMBL" id="KAG4422236.1"/>
    </source>
</evidence>
<dbReference type="InterPro" id="IPR008947">
    <property type="entry name" value="PLipase_C/P1_nuclease_dom_sf"/>
</dbReference>
<organism evidence="9 10">
    <name type="scientific">Cadophora malorum</name>
    <dbReference type="NCBI Taxonomy" id="108018"/>
    <lineage>
        <taxon>Eukaryota</taxon>
        <taxon>Fungi</taxon>
        <taxon>Dikarya</taxon>
        <taxon>Ascomycota</taxon>
        <taxon>Pezizomycotina</taxon>
        <taxon>Leotiomycetes</taxon>
        <taxon>Helotiales</taxon>
        <taxon>Ploettnerulaceae</taxon>
        <taxon>Cadophora</taxon>
    </lineage>
</organism>
<evidence type="ECO:0000256" key="4">
    <source>
        <dbReference type="ARBA" id="ARBA00022759"/>
    </source>
</evidence>
<evidence type="ECO:0000256" key="7">
    <source>
        <dbReference type="ARBA" id="ARBA00023180"/>
    </source>
</evidence>
<dbReference type="GO" id="GO:0016788">
    <property type="term" value="F:hydrolase activity, acting on ester bonds"/>
    <property type="evidence" value="ECO:0007669"/>
    <property type="project" value="InterPro"/>
</dbReference>
<dbReference type="Gene3D" id="1.10.575.10">
    <property type="entry name" value="P1 Nuclease"/>
    <property type="match status" value="1"/>
</dbReference>
<keyword evidence="2" id="KW-0540">Nuclease</keyword>
<keyword evidence="4" id="KW-0255">Endonuclease</keyword>
<dbReference type="SUPFAM" id="SSF48537">
    <property type="entry name" value="Phospholipase C/P1 nuclease"/>
    <property type="match status" value="1"/>
</dbReference>
<evidence type="ECO:0000256" key="5">
    <source>
        <dbReference type="ARBA" id="ARBA00022801"/>
    </source>
</evidence>
<proteinExistence type="inferred from homology"/>
<keyword evidence="6" id="KW-1015">Disulfide bond</keyword>
<dbReference type="Pfam" id="PF02265">
    <property type="entry name" value="S1-P1_nuclease"/>
    <property type="match status" value="1"/>
</dbReference>
<dbReference type="CDD" id="cd11010">
    <property type="entry name" value="S1-P1_nuclease"/>
    <property type="match status" value="1"/>
</dbReference>
<dbReference type="GO" id="GO:0004519">
    <property type="term" value="F:endonuclease activity"/>
    <property type="evidence" value="ECO:0007669"/>
    <property type="project" value="UniProtKB-KW"/>
</dbReference>
<keyword evidence="7" id="KW-0325">Glycoprotein</keyword>
<dbReference type="OrthoDB" id="441446at2759"/>
<dbReference type="GO" id="GO:0046872">
    <property type="term" value="F:metal ion binding"/>
    <property type="evidence" value="ECO:0007669"/>
    <property type="project" value="UniProtKB-KW"/>
</dbReference>
<feature type="signal peptide" evidence="8">
    <location>
        <begin position="1"/>
        <end position="18"/>
    </location>
</feature>
<evidence type="ECO:0000256" key="1">
    <source>
        <dbReference type="ARBA" id="ARBA00009547"/>
    </source>
</evidence>
<comment type="similarity">
    <text evidence="1">Belongs to the nuclease type I family.</text>
</comment>
<evidence type="ECO:0000256" key="2">
    <source>
        <dbReference type="ARBA" id="ARBA00022722"/>
    </source>
</evidence>
<evidence type="ECO:0008006" key="11">
    <source>
        <dbReference type="Google" id="ProtNLM"/>
    </source>
</evidence>
<gene>
    <name evidence="9" type="ORF">IFR04_004616</name>
</gene>
<evidence type="ECO:0000256" key="6">
    <source>
        <dbReference type="ARBA" id="ARBA00023157"/>
    </source>
</evidence>
<dbReference type="InterPro" id="IPR003154">
    <property type="entry name" value="S1/P1nuclease"/>
</dbReference>